<evidence type="ECO:0000259" key="6">
    <source>
        <dbReference type="Pfam" id="PF00171"/>
    </source>
</evidence>
<dbReference type="InterPro" id="IPR050740">
    <property type="entry name" value="Aldehyde_DH_Superfamily"/>
</dbReference>
<evidence type="ECO:0000313" key="8">
    <source>
        <dbReference type="Proteomes" id="UP001152320"/>
    </source>
</evidence>
<dbReference type="AlphaFoldDB" id="A0A9Q1CK51"/>
<dbReference type="SUPFAM" id="SSF53720">
    <property type="entry name" value="ALDH-like"/>
    <property type="match status" value="1"/>
</dbReference>
<dbReference type="InterPro" id="IPR016162">
    <property type="entry name" value="Ald_DH_N"/>
</dbReference>
<dbReference type="GO" id="GO:0005739">
    <property type="term" value="C:mitochondrion"/>
    <property type="evidence" value="ECO:0007669"/>
    <property type="project" value="TreeGrafter"/>
</dbReference>
<feature type="domain" description="Aldehyde dehydrogenase" evidence="6">
    <location>
        <begin position="199"/>
        <end position="523"/>
    </location>
</feature>
<dbReference type="Pfam" id="PF00171">
    <property type="entry name" value="Aldedh"/>
    <property type="match status" value="2"/>
</dbReference>
<evidence type="ECO:0000256" key="3">
    <source>
        <dbReference type="ARBA" id="ARBA00023002"/>
    </source>
</evidence>
<dbReference type="Gene3D" id="3.40.309.10">
    <property type="entry name" value="Aldehyde Dehydrogenase, Chain A, domain 2"/>
    <property type="match status" value="1"/>
</dbReference>
<evidence type="ECO:0000256" key="5">
    <source>
        <dbReference type="RuleBase" id="RU003345"/>
    </source>
</evidence>
<evidence type="ECO:0000256" key="4">
    <source>
        <dbReference type="PROSITE-ProRule" id="PRU10007"/>
    </source>
</evidence>
<dbReference type="InterPro" id="IPR016163">
    <property type="entry name" value="Ald_DH_C"/>
</dbReference>
<name>A0A9Q1CK51_HOLLE</name>
<dbReference type="GO" id="GO:0009450">
    <property type="term" value="P:gamma-aminobutyric acid catabolic process"/>
    <property type="evidence" value="ECO:0007669"/>
    <property type="project" value="TreeGrafter"/>
</dbReference>
<keyword evidence="8" id="KW-1185">Reference proteome</keyword>
<accession>A0A9Q1CK51</accession>
<dbReference type="GO" id="GO:0004777">
    <property type="term" value="F:succinate-semialdehyde dehydrogenase (NAD+) activity"/>
    <property type="evidence" value="ECO:0007669"/>
    <property type="project" value="TreeGrafter"/>
</dbReference>
<evidence type="ECO:0000313" key="7">
    <source>
        <dbReference type="EMBL" id="KAJ8046822.1"/>
    </source>
</evidence>
<feature type="active site" evidence="4">
    <location>
        <position position="301"/>
    </location>
</feature>
<dbReference type="PROSITE" id="PS00687">
    <property type="entry name" value="ALDEHYDE_DEHYDR_GLU"/>
    <property type="match status" value="1"/>
</dbReference>
<sequence>MYAGRFCLRRFPLKLGTSRCYATLVKDKAYINGAWMDSDDRKTFKVKNPANGQELGEVPDMGANDAERAIEYAYDAFQSWKETTAKYRGKILRKWFDLVNQHEDELAKILTAENGKTLAEAKGEVGYGASFLEWYSEEAKRNYGDVVPSPSRTKRMLFIRQPIGVAAMITPTAIRIVFNSSFFDKLLTKLVLFVVGFQWNFPSAMITRKVGAALAAGCSAVVKPGEDTPLSALALAELAEQAGVPPGVINIVTCDRQNAPAVGKVFCESPLVHAISFTGSTETGKKLLEMSASTVKKASMELGGNAPFIAFDSADVDAAVGGLMGSKFRGSGQTCICSNRIFVQSGIYDQFCEKLSKAVGKLVVGDGMNAGTSMGPLINERAVQKVEKHIQDAVSHGGEILTGGKRHSLGGSFFEPTVISNVPTNAAVCSEETFGPLAPVIKFNSEDEVIALANSTRVGLAGYIYSGDTSQVWRVAERLEVGMVGINETAISADCIAFGGVKESGLGREGSKYGLEEYSEIKYLCFGV</sequence>
<dbReference type="InterPro" id="IPR015590">
    <property type="entry name" value="Aldehyde_DH_dom"/>
</dbReference>
<comment type="caution">
    <text evidence="7">The sequence shown here is derived from an EMBL/GenBank/DDBJ whole genome shotgun (WGS) entry which is preliminary data.</text>
</comment>
<protein>
    <submittedName>
        <fullName evidence="7">Succinate-semialdehyde dehydrogenase, mitochondrial</fullName>
    </submittedName>
</protein>
<gene>
    <name evidence="7" type="ORF">HOLleu_05623</name>
</gene>
<evidence type="ECO:0000256" key="1">
    <source>
        <dbReference type="ARBA" id="ARBA00005176"/>
    </source>
</evidence>
<dbReference type="Gene3D" id="3.40.605.10">
    <property type="entry name" value="Aldehyde Dehydrogenase, Chain A, domain 1"/>
    <property type="match status" value="2"/>
</dbReference>
<comment type="pathway">
    <text evidence="1">Amino-acid degradation; 4-aminobutanoate degradation.</text>
</comment>
<feature type="domain" description="Aldehyde dehydrogenase" evidence="6">
    <location>
        <begin position="35"/>
        <end position="171"/>
    </location>
</feature>
<dbReference type="PANTHER" id="PTHR43353">
    <property type="entry name" value="SUCCINATE-SEMIALDEHYDE DEHYDROGENASE, MITOCHONDRIAL"/>
    <property type="match status" value="1"/>
</dbReference>
<comment type="similarity">
    <text evidence="2 5">Belongs to the aldehyde dehydrogenase family.</text>
</comment>
<dbReference type="PANTHER" id="PTHR43353:SF5">
    <property type="entry name" value="SUCCINATE-SEMIALDEHYDE DEHYDROGENASE, MITOCHONDRIAL"/>
    <property type="match status" value="1"/>
</dbReference>
<reference evidence="7" key="1">
    <citation type="submission" date="2021-10" db="EMBL/GenBank/DDBJ databases">
        <title>Tropical sea cucumber genome reveals ecological adaptation and Cuvierian tubules defense mechanism.</title>
        <authorList>
            <person name="Chen T."/>
        </authorList>
    </citation>
    <scope>NUCLEOTIDE SEQUENCE</scope>
    <source>
        <strain evidence="7">Nanhai2018</strain>
        <tissue evidence="7">Muscle</tissue>
    </source>
</reference>
<dbReference type="CDD" id="cd07103">
    <property type="entry name" value="ALDH_F5_SSADH_GabD"/>
    <property type="match status" value="1"/>
</dbReference>
<dbReference type="InterPro" id="IPR029510">
    <property type="entry name" value="Ald_DH_CS_GLU"/>
</dbReference>
<dbReference type="FunFam" id="3.40.309.10:FF:000004">
    <property type="entry name" value="Succinate-semialdehyde dehydrogenase I"/>
    <property type="match status" value="1"/>
</dbReference>
<dbReference type="EMBL" id="JAIZAY010000002">
    <property type="protein sequence ID" value="KAJ8046822.1"/>
    <property type="molecule type" value="Genomic_DNA"/>
</dbReference>
<dbReference type="Proteomes" id="UP001152320">
    <property type="component" value="Chromosome 2"/>
</dbReference>
<keyword evidence="3 5" id="KW-0560">Oxidoreductase</keyword>
<dbReference type="InterPro" id="IPR016161">
    <property type="entry name" value="Ald_DH/histidinol_DH"/>
</dbReference>
<evidence type="ECO:0000256" key="2">
    <source>
        <dbReference type="ARBA" id="ARBA00009986"/>
    </source>
</evidence>
<proteinExistence type="inferred from homology"/>
<dbReference type="OrthoDB" id="310895at2759"/>
<dbReference type="FunFam" id="3.40.605.10:FF:000063">
    <property type="entry name" value="Succinate-semialdehyde dehydrogenase, mitochondrial"/>
    <property type="match status" value="2"/>
</dbReference>
<organism evidence="7 8">
    <name type="scientific">Holothuria leucospilota</name>
    <name type="common">Black long sea cucumber</name>
    <name type="synonym">Mertensiothuria leucospilota</name>
    <dbReference type="NCBI Taxonomy" id="206669"/>
    <lineage>
        <taxon>Eukaryota</taxon>
        <taxon>Metazoa</taxon>
        <taxon>Echinodermata</taxon>
        <taxon>Eleutherozoa</taxon>
        <taxon>Echinozoa</taxon>
        <taxon>Holothuroidea</taxon>
        <taxon>Aspidochirotacea</taxon>
        <taxon>Aspidochirotida</taxon>
        <taxon>Holothuriidae</taxon>
        <taxon>Holothuria</taxon>
    </lineage>
</organism>